<sequence>MQMAAVASSSPIGFRKICGLPISSSPELNGQQKKLQCKPNICSSKSELFGGALCVNFDESSGRGNGRSRLHAIRVVSPKAVSDSSYSQTCLEPEAINVYIYIYIYIYSSVLGIILGGGAGTRLYPLTKKRAKPAVPLGANYRLIDIPVSNCLNSNINKIYVLTQFNSASLNRHLSRAYASNMGGYKNEGFVEVLAAQQSPENPNWFQGTADAVRQYLWLFEEHDVLEYLVLAGDHLYRMDYEKFVQAHRETDADITVAALPMDEKRATAFGLMKIDEEGKIIEFAEKPKGEQLKAMKVDTTILGLDDERAKEMPYIASMGIYVFSKNAMLNLLREKFPGANDFGSEVIPGATSVGLRVQAYLYDGYWEDIGTIEAFYNANLGITKKPVPDFSFYDRSAPIYTQPRYLPPSKMLNADVTDSVIGEGCVIHSCKIHHSVIGLRSCISEGAIIEDTLLMGADYYETDADRRVLAAKGGIPIGIGKNSHIKRAIIDKNARIGENVKIINSDNVQESARETDGYFIKSGIVTVIKDALIPSGTII</sequence>
<evidence type="ECO:0000256" key="14">
    <source>
        <dbReference type="ARBA" id="ARBA00022922"/>
    </source>
</evidence>
<evidence type="ECO:0000313" key="19">
    <source>
        <dbReference type="Proteomes" id="UP000826271"/>
    </source>
</evidence>
<dbReference type="SUPFAM" id="SSF51161">
    <property type="entry name" value="Trimeric LpxA-like enzymes"/>
    <property type="match status" value="1"/>
</dbReference>
<reference evidence="18" key="1">
    <citation type="submission" date="2019-10" db="EMBL/GenBank/DDBJ databases">
        <authorList>
            <person name="Zhang R."/>
            <person name="Pan Y."/>
            <person name="Wang J."/>
            <person name="Ma R."/>
            <person name="Yu S."/>
        </authorList>
    </citation>
    <scope>NUCLEOTIDE SEQUENCE</scope>
    <source>
        <strain evidence="18">LA-IB0</strain>
        <tissue evidence="18">Leaf</tissue>
    </source>
</reference>
<dbReference type="Gene3D" id="3.90.550.10">
    <property type="entry name" value="Spore Coat Polysaccharide Biosynthesis Protein SpsA, Chain A"/>
    <property type="match status" value="1"/>
</dbReference>
<dbReference type="InterPro" id="IPR011831">
    <property type="entry name" value="ADP-Glc_PPase"/>
</dbReference>
<keyword evidence="12 15" id="KW-0547">Nucleotide-binding</keyword>
<comment type="similarity">
    <text evidence="5 15">Belongs to the bacterial/plant glucose-1-phosphate adenylyltransferase family.</text>
</comment>
<keyword evidence="14 15" id="KW-0750">Starch biosynthesis</keyword>
<dbReference type="GO" id="GO:0019252">
    <property type="term" value="P:starch biosynthetic process"/>
    <property type="evidence" value="ECO:0007669"/>
    <property type="project" value="UniProtKB-KW"/>
</dbReference>
<comment type="function">
    <text evidence="2 15">This protein plays a role in synthesis of starch. It catalyzes the synthesis of the activated glycosyl donor, ADP-glucose from Glc-1-P and ATP.</text>
</comment>
<name>A0AAV6XWN8_9LAMI</name>
<evidence type="ECO:0000256" key="3">
    <source>
        <dbReference type="ARBA" id="ARBA00004229"/>
    </source>
</evidence>
<keyword evidence="16" id="KW-1133">Transmembrane helix</keyword>
<evidence type="ECO:0000259" key="17">
    <source>
        <dbReference type="Pfam" id="PF00483"/>
    </source>
</evidence>
<dbReference type="NCBIfam" id="TIGR02091">
    <property type="entry name" value="glgC"/>
    <property type="match status" value="1"/>
</dbReference>
<dbReference type="PROSITE" id="PS00808">
    <property type="entry name" value="ADP_GLC_PYROPHOSPH_1"/>
    <property type="match status" value="1"/>
</dbReference>
<dbReference type="InterPro" id="IPR005836">
    <property type="entry name" value="ADP_Glu_pyroP_CS"/>
</dbReference>
<dbReference type="SUPFAM" id="SSF53448">
    <property type="entry name" value="Nucleotide-diphospho-sugar transferases"/>
    <property type="match status" value="1"/>
</dbReference>
<dbReference type="GO" id="GO:0009507">
    <property type="term" value="C:chloroplast"/>
    <property type="evidence" value="ECO:0007669"/>
    <property type="project" value="UniProtKB-SubCell"/>
</dbReference>
<gene>
    <name evidence="18" type="ORF">BUALT_Bualt03G0095900</name>
</gene>
<dbReference type="PANTHER" id="PTHR43523:SF12">
    <property type="entry name" value="GLUCOSE-1-PHOSPHATE ADENYLYLTRANSFERASE LARGE SUBUNIT 1, CHLOROPLASTIC-RELATED"/>
    <property type="match status" value="1"/>
</dbReference>
<evidence type="ECO:0000256" key="2">
    <source>
        <dbReference type="ARBA" id="ARBA00002231"/>
    </source>
</evidence>
<dbReference type="FunFam" id="3.90.550.10:FF:000030">
    <property type="entry name" value="Glucose-1-phosphate adenylyltransferase"/>
    <property type="match status" value="1"/>
</dbReference>
<comment type="subcellular location">
    <subcellularLocation>
        <location evidence="3 15">Plastid</location>
        <location evidence="3 15">Chloroplast</location>
    </subcellularLocation>
</comment>
<dbReference type="GO" id="GO:0005524">
    <property type="term" value="F:ATP binding"/>
    <property type="evidence" value="ECO:0007669"/>
    <property type="project" value="UniProtKB-KW"/>
</dbReference>
<dbReference type="EC" id="2.7.7.27" evidence="7 15"/>
<evidence type="ECO:0000313" key="18">
    <source>
        <dbReference type="EMBL" id="KAG8385925.1"/>
    </source>
</evidence>
<organism evidence="18 19">
    <name type="scientific">Buddleja alternifolia</name>
    <dbReference type="NCBI Taxonomy" id="168488"/>
    <lineage>
        <taxon>Eukaryota</taxon>
        <taxon>Viridiplantae</taxon>
        <taxon>Streptophyta</taxon>
        <taxon>Embryophyta</taxon>
        <taxon>Tracheophyta</taxon>
        <taxon>Spermatophyta</taxon>
        <taxon>Magnoliopsida</taxon>
        <taxon>eudicotyledons</taxon>
        <taxon>Gunneridae</taxon>
        <taxon>Pentapetalae</taxon>
        <taxon>asterids</taxon>
        <taxon>lamiids</taxon>
        <taxon>Lamiales</taxon>
        <taxon>Scrophulariaceae</taxon>
        <taxon>Buddlejeae</taxon>
        <taxon>Buddleja</taxon>
    </lineage>
</organism>
<dbReference type="Proteomes" id="UP000826271">
    <property type="component" value="Unassembled WGS sequence"/>
</dbReference>
<dbReference type="GO" id="GO:0008878">
    <property type="term" value="F:glucose-1-phosphate adenylyltransferase activity"/>
    <property type="evidence" value="ECO:0007669"/>
    <property type="project" value="UniProtKB-EC"/>
</dbReference>
<accession>A0AAV6XWN8</accession>
<dbReference type="FunFam" id="2.160.10.10:FF:000010">
    <property type="entry name" value="Glucose-1-phosphate adenylyltransferase"/>
    <property type="match status" value="1"/>
</dbReference>
<keyword evidence="13 15" id="KW-0067">ATP-binding</keyword>
<keyword evidence="16" id="KW-0812">Transmembrane</keyword>
<evidence type="ECO:0000256" key="11">
    <source>
        <dbReference type="ARBA" id="ARBA00022695"/>
    </source>
</evidence>
<dbReference type="InterPro" id="IPR005835">
    <property type="entry name" value="NTP_transferase_dom"/>
</dbReference>
<dbReference type="InterPro" id="IPR011004">
    <property type="entry name" value="Trimer_LpxA-like_sf"/>
</dbReference>
<dbReference type="AlphaFoldDB" id="A0AAV6XWN8"/>
<evidence type="ECO:0000256" key="13">
    <source>
        <dbReference type="ARBA" id="ARBA00022840"/>
    </source>
</evidence>
<keyword evidence="15" id="KW-0934">Plastid</keyword>
<evidence type="ECO:0000256" key="15">
    <source>
        <dbReference type="RuleBase" id="RU362093"/>
    </source>
</evidence>
<dbReference type="InterPro" id="IPR029044">
    <property type="entry name" value="Nucleotide-diphossugar_trans"/>
</dbReference>
<dbReference type="Gene3D" id="2.160.10.10">
    <property type="entry name" value="Hexapeptide repeat proteins"/>
    <property type="match status" value="1"/>
</dbReference>
<dbReference type="CDD" id="cd02508">
    <property type="entry name" value="ADP_Glucose_PP"/>
    <property type="match status" value="1"/>
</dbReference>
<comment type="catalytic activity">
    <reaction evidence="1 15">
        <text>alpha-D-glucose 1-phosphate + ATP + H(+) = ADP-alpha-D-glucose + diphosphate</text>
        <dbReference type="Rhea" id="RHEA:12120"/>
        <dbReference type="ChEBI" id="CHEBI:15378"/>
        <dbReference type="ChEBI" id="CHEBI:30616"/>
        <dbReference type="ChEBI" id="CHEBI:33019"/>
        <dbReference type="ChEBI" id="CHEBI:57498"/>
        <dbReference type="ChEBI" id="CHEBI:58601"/>
        <dbReference type="EC" id="2.7.7.27"/>
    </reaction>
</comment>
<dbReference type="PROSITE" id="PS00810">
    <property type="entry name" value="ADP_GLC_PYROPHOSPH_3"/>
    <property type="match status" value="1"/>
</dbReference>
<keyword evidence="16" id="KW-0472">Membrane</keyword>
<dbReference type="Pfam" id="PF25247">
    <property type="entry name" value="LbH_GLGC"/>
    <property type="match status" value="1"/>
</dbReference>
<evidence type="ECO:0000256" key="7">
    <source>
        <dbReference type="ARBA" id="ARBA00012460"/>
    </source>
</evidence>
<keyword evidence="19" id="KW-1185">Reference proteome</keyword>
<evidence type="ECO:0000256" key="9">
    <source>
        <dbReference type="ARBA" id="ARBA00022533"/>
    </source>
</evidence>
<feature type="transmembrane region" description="Helical" evidence="16">
    <location>
        <begin position="98"/>
        <end position="120"/>
    </location>
</feature>
<evidence type="ECO:0000256" key="12">
    <source>
        <dbReference type="ARBA" id="ARBA00022741"/>
    </source>
</evidence>
<dbReference type="PROSITE" id="PS00809">
    <property type="entry name" value="ADP_GLC_PYROPHOSPH_2"/>
    <property type="match status" value="1"/>
</dbReference>
<evidence type="ECO:0000256" key="16">
    <source>
        <dbReference type="SAM" id="Phobius"/>
    </source>
</evidence>
<keyword evidence="11 15" id="KW-0548">Nucleotidyltransferase</keyword>
<evidence type="ECO:0000256" key="1">
    <source>
        <dbReference type="ARBA" id="ARBA00000956"/>
    </source>
</evidence>
<comment type="pathway">
    <text evidence="4 15">Glycan biosynthesis; starch biosynthesis.</text>
</comment>
<evidence type="ECO:0000256" key="4">
    <source>
        <dbReference type="ARBA" id="ARBA00004727"/>
    </source>
</evidence>
<protein>
    <recommendedName>
        <fullName evidence="7 15">Glucose-1-phosphate adenylyltransferase</fullName>
        <ecNumber evidence="7 15">2.7.7.27</ecNumber>
    </recommendedName>
    <alternativeName>
        <fullName evidence="15">ADP-glucose pyrophosphorylase</fullName>
    </alternativeName>
</protein>
<dbReference type="EMBL" id="WHWC01000003">
    <property type="protein sequence ID" value="KAG8385925.1"/>
    <property type="molecule type" value="Genomic_DNA"/>
</dbReference>
<dbReference type="PANTHER" id="PTHR43523">
    <property type="entry name" value="GLUCOSE-1-PHOSPHATE ADENYLYLTRANSFERASE-RELATED"/>
    <property type="match status" value="1"/>
</dbReference>
<dbReference type="CDD" id="cd04651">
    <property type="entry name" value="LbH_G1P_AT_C"/>
    <property type="match status" value="1"/>
</dbReference>
<evidence type="ECO:0000256" key="10">
    <source>
        <dbReference type="ARBA" id="ARBA00022679"/>
    </source>
</evidence>
<evidence type="ECO:0000256" key="5">
    <source>
        <dbReference type="ARBA" id="ARBA00010443"/>
    </source>
</evidence>
<feature type="domain" description="Nucleotidyl transferase" evidence="17">
    <location>
        <begin position="112"/>
        <end position="385"/>
    </location>
</feature>
<comment type="caution">
    <text evidence="18">The sequence shown here is derived from an EMBL/GenBank/DDBJ whole genome shotgun (WGS) entry which is preliminary data.</text>
</comment>
<keyword evidence="10 15" id="KW-0808">Transferase</keyword>
<proteinExistence type="inferred from homology"/>
<dbReference type="Pfam" id="PF00483">
    <property type="entry name" value="NTP_transferase"/>
    <property type="match status" value="1"/>
</dbReference>
<evidence type="ECO:0000256" key="8">
    <source>
        <dbReference type="ARBA" id="ARBA00022528"/>
    </source>
</evidence>
<dbReference type="GO" id="GO:0005978">
    <property type="term" value="P:glycogen biosynthetic process"/>
    <property type="evidence" value="ECO:0007669"/>
    <property type="project" value="InterPro"/>
</dbReference>
<dbReference type="NCBIfam" id="NF002772">
    <property type="entry name" value="PRK02862.1"/>
    <property type="match status" value="1"/>
</dbReference>
<evidence type="ECO:0000256" key="6">
    <source>
        <dbReference type="ARBA" id="ARBA00011680"/>
    </source>
</evidence>
<keyword evidence="9" id="KW-0021">Allosteric enzyme</keyword>
<comment type="subunit">
    <text evidence="6 15">Heterotetramer.</text>
</comment>
<keyword evidence="8 15" id="KW-0150">Chloroplast</keyword>